<accession>A0A6D2JDB0</accession>
<evidence type="ECO:0000313" key="2">
    <source>
        <dbReference type="EMBL" id="CAA7039577.1"/>
    </source>
</evidence>
<feature type="region of interest" description="Disordered" evidence="1">
    <location>
        <begin position="236"/>
        <end position="302"/>
    </location>
</feature>
<proteinExistence type="predicted"/>
<gene>
    <name evidence="2" type="ORF">MERR_LOCUS26812</name>
</gene>
<dbReference type="Proteomes" id="UP000467841">
    <property type="component" value="Unassembled WGS sequence"/>
</dbReference>
<evidence type="ECO:0000256" key="1">
    <source>
        <dbReference type="SAM" id="MobiDB-lite"/>
    </source>
</evidence>
<evidence type="ECO:0000313" key="3">
    <source>
        <dbReference type="Proteomes" id="UP000467841"/>
    </source>
</evidence>
<dbReference type="AlphaFoldDB" id="A0A6D2JDB0"/>
<comment type="caution">
    <text evidence="2">The sequence shown here is derived from an EMBL/GenBank/DDBJ whole genome shotgun (WGS) entry which is preliminary data.</text>
</comment>
<keyword evidence="3" id="KW-1185">Reference proteome</keyword>
<protein>
    <submittedName>
        <fullName evidence="2">Uncharacterized protein</fullName>
    </submittedName>
</protein>
<dbReference type="EMBL" id="CACVBM020001213">
    <property type="protein sequence ID" value="CAA7039577.1"/>
    <property type="molecule type" value="Genomic_DNA"/>
</dbReference>
<reference evidence="2" key="1">
    <citation type="submission" date="2020-01" db="EMBL/GenBank/DDBJ databases">
        <authorList>
            <person name="Mishra B."/>
        </authorList>
    </citation>
    <scope>NUCLEOTIDE SEQUENCE [LARGE SCALE GENOMIC DNA]</scope>
</reference>
<name>A0A6D2JDB0_9BRAS</name>
<sequence length="302" mass="33899">MGPREMGQLFHLPMPGLPIVPSSSSYCFPLSRVIAFASFDPAEAGQTPGEQGQDADAVGLQPPLVNEANWLNSMSFGFVLLPERKEKDPALCPIYLIRSIAPISMKLLAYTGVPLDTSCKRFPEGYETQNFSPGVVTVSEGPPRNLSVWAVNSYEIRCFSLFSFSTYTYGFSDGWMLAMEKFFYLMGSRLQWVEHTNPLISRKLWIVGVLPTRSETECQMMSSQHSTNLRRYVSRKQRDLSTGPLGPSYNVDLPSSKRRPGRAVCLRIRSSAHPPPPSPTRSLPWDIDQKQTYSRNLHKAKE</sequence>
<organism evidence="2 3">
    <name type="scientific">Microthlaspi erraticum</name>
    <dbReference type="NCBI Taxonomy" id="1685480"/>
    <lineage>
        <taxon>Eukaryota</taxon>
        <taxon>Viridiplantae</taxon>
        <taxon>Streptophyta</taxon>
        <taxon>Embryophyta</taxon>
        <taxon>Tracheophyta</taxon>
        <taxon>Spermatophyta</taxon>
        <taxon>Magnoliopsida</taxon>
        <taxon>eudicotyledons</taxon>
        <taxon>Gunneridae</taxon>
        <taxon>Pentapetalae</taxon>
        <taxon>rosids</taxon>
        <taxon>malvids</taxon>
        <taxon>Brassicales</taxon>
        <taxon>Brassicaceae</taxon>
        <taxon>Coluteocarpeae</taxon>
        <taxon>Microthlaspi</taxon>
    </lineage>
</organism>